<gene>
    <name evidence="1" type="ORF">C8D90_106198</name>
</gene>
<name>A0A370QNS6_9GAMM</name>
<organism evidence="1 2">
    <name type="scientific">Enterobacillus tribolii</name>
    <dbReference type="NCBI Taxonomy" id="1487935"/>
    <lineage>
        <taxon>Bacteria</taxon>
        <taxon>Pseudomonadati</taxon>
        <taxon>Pseudomonadota</taxon>
        <taxon>Gammaproteobacteria</taxon>
        <taxon>Enterobacterales</taxon>
        <taxon>Hafniaceae</taxon>
        <taxon>Enterobacillus</taxon>
    </lineage>
</organism>
<keyword evidence="2" id="KW-1185">Reference proteome</keyword>
<comment type="caution">
    <text evidence="1">The sequence shown here is derived from an EMBL/GenBank/DDBJ whole genome shotgun (WGS) entry which is preliminary data.</text>
</comment>
<reference evidence="1 2" key="1">
    <citation type="submission" date="2018-07" db="EMBL/GenBank/DDBJ databases">
        <title>Genomic Encyclopedia of Type Strains, Phase IV (KMG-IV): sequencing the most valuable type-strain genomes for metagenomic binning, comparative biology and taxonomic classification.</title>
        <authorList>
            <person name="Goeker M."/>
        </authorList>
    </citation>
    <scope>NUCLEOTIDE SEQUENCE [LARGE SCALE GENOMIC DNA]</scope>
    <source>
        <strain evidence="1 2">DSM 103736</strain>
    </source>
</reference>
<dbReference type="OrthoDB" id="784829at2"/>
<dbReference type="Proteomes" id="UP000254848">
    <property type="component" value="Unassembled WGS sequence"/>
</dbReference>
<dbReference type="EMBL" id="QRAP01000006">
    <property type="protein sequence ID" value="RDK89992.1"/>
    <property type="molecule type" value="Genomic_DNA"/>
</dbReference>
<accession>A0A370QNS6</accession>
<sequence length="67" mass="7391">MGLDVSKKFIRWLDKLERDGLIVLNGEHITPLLQRDKVGGLNGRDVGAFCYEHGLQTSPKADDPISG</sequence>
<evidence type="ECO:0000313" key="2">
    <source>
        <dbReference type="Proteomes" id="UP000254848"/>
    </source>
</evidence>
<proteinExistence type="predicted"/>
<evidence type="ECO:0000313" key="1">
    <source>
        <dbReference type="EMBL" id="RDK89992.1"/>
    </source>
</evidence>
<protein>
    <submittedName>
        <fullName evidence="1">Uncharacterized protein</fullName>
    </submittedName>
</protein>
<dbReference type="AlphaFoldDB" id="A0A370QNS6"/>